<feature type="transmembrane region" description="Helical" evidence="1">
    <location>
        <begin position="193"/>
        <end position="210"/>
    </location>
</feature>
<feature type="transmembrane region" description="Helical" evidence="1">
    <location>
        <begin position="57"/>
        <end position="80"/>
    </location>
</feature>
<accession>A0A9K3GK43</accession>
<feature type="transmembrane region" description="Helical" evidence="1">
    <location>
        <begin position="222"/>
        <end position="242"/>
    </location>
</feature>
<keyword evidence="1" id="KW-0472">Membrane</keyword>
<feature type="transmembrane region" description="Helical" evidence="1">
    <location>
        <begin position="21"/>
        <end position="45"/>
    </location>
</feature>
<feature type="transmembrane region" description="Helical" evidence="1">
    <location>
        <begin position="101"/>
        <end position="128"/>
    </location>
</feature>
<reference evidence="2 3" key="1">
    <citation type="journal article" date="2018" name="PLoS ONE">
        <title>The draft genome of Kipferlia bialata reveals reductive genome evolution in fornicate parasites.</title>
        <authorList>
            <person name="Tanifuji G."/>
            <person name="Takabayashi S."/>
            <person name="Kume K."/>
            <person name="Takagi M."/>
            <person name="Nakayama T."/>
            <person name="Kamikawa R."/>
            <person name="Inagaki Y."/>
            <person name="Hashimoto T."/>
        </authorList>
    </citation>
    <scope>NUCLEOTIDE SEQUENCE [LARGE SCALE GENOMIC DNA]</scope>
    <source>
        <strain evidence="2">NY0173</strain>
    </source>
</reference>
<protein>
    <submittedName>
        <fullName evidence="2">Uncharacterized protein</fullName>
    </submittedName>
</protein>
<dbReference type="Proteomes" id="UP000265618">
    <property type="component" value="Unassembled WGS sequence"/>
</dbReference>
<evidence type="ECO:0000313" key="3">
    <source>
        <dbReference type="Proteomes" id="UP000265618"/>
    </source>
</evidence>
<keyword evidence="1" id="KW-0812">Transmembrane</keyword>
<gene>
    <name evidence="2" type="ORF">KIPB_006846</name>
</gene>
<evidence type="ECO:0000313" key="2">
    <source>
        <dbReference type="EMBL" id="GIQ85211.1"/>
    </source>
</evidence>
<dbReference type="EMBL" id="BDIP01001825">
    <property type="protein sequence ID" value="GIQ85211.1"/>
    <property type="molecule type" value="Genomic_DNA"/>
</dbReference>
<evidence type="ECO:0000256" key="1">
    <source>
        <dbReference type="SAM" id="Phobius"/>
    </source>
</evidence>
<sequence length="248" mass="27646">MKKSSSRFHSSSTAYQLETPMILFYGIGNILFYALSGICYAVFVLTDALSSEVQACYMALAPLTTGWMLASFLGLFDLVATVVRGYRPTFQWRRVQRVGRWSAGVAAGAGVVYAAVLFVFSMAKYSYYKNDSSTPSWTSVSAPLLTPVVIILNMVIPIVQGVLLCIGLFLLVARRVFRMATLPSDLRMATRRFFWGLVLVSLCSALRFLPQSSSSSASIHNYYPTDSIVFSVCYALSWWPLLKRSEFF</sequence>
<keyword evidence="3" id="KW-1185">Reference proteome</keyword>
<feature type="transmembrane region" description="Helical" evidence="1">
    <location>
        <begin position="148"/>
        <end position="172"/>
    </location>
</feature>
<organism evidence="2 3">
    <name type="scientific">Kipferlia bialata</name>
    <dbReference type="NCBI Taxonomy" id="797122"/>
    <lineage>
        <taxon>Eukaryota</taxon>
        <taxon>Metamonada</taxon>
        <taxon>Carpediemonas-like organisms</taxon>
        <taxon>Kipferlia</taxon>
    </lineage>
</organism>
<keyword evidence="1" id="KW-1133">Transmembrane helix</keyword>
<dbReference type="AlphaFoldDB" id="A0A9K3GK43"/>
<proteinExistence type="predicted"/>
<comment type="caution">
    <text evidence="2">The sequence shown here is derived from an EMBL/GenBank/DDBJ whole genome shotgun (WGS) entry which is preliminary data.</text>
</comment>
<name>A0A9K3GK43_9EUKA</name>